<evidence type="ECO:0000313" key="4">
    <source>
        <dbReference type="Proteomes" id="UP000590218"/>
    </source>
</evidence>
<sequence length="220" mass="25569">MLYKYLPPERIDVIQNLAIRFTQLLSLNDPFEHSLMIGSHEYALDEVASSDEVKFVSLSRNHTNLLMWSHYAASHKGFCVGFKKRDPYFISALSVRYRRYRSSFNGVNYSAGMANAITKHIALEKAIDWAYEEEERLFLDNVHSKPFEIGSDPWGRRITLNPYPAQSIAVIYIGLRADESLIRELITALRKHNLNIDIFKANRNWNEFGITFKSIDQEIY</sequence>
<accession>A0A7Y8E7Z5</accession>
<dbReference type="Proteomes" id="UP000563268">
    <property type="component" value="Unassembled WGS sequence"/>
</dbReference>
<dbReference type="EMBL" id="JACARM010000040">
    <property type="protein sequence ID" value="NWE09730.1"/>
    <property type="molecule type" value="Genomic_DNA"/>
</dbReference>
<dbReference type="InterPro" id="IPR021352">
    <property type="entry name" value="DUF2971"/>
</dbReference>
<reference evidence="3 4" key="1">
    <citation type="submission" date="2020-04" db="EMBL/GenBank/DDBJ databases">
        <title>Molecular characterization of pseudomonads from Agaricus bisporus reveal novel blotch 2 pathogens in Western Europe.</title>
        <authorList>
            <person name="Taparia T."/>
            <person name="Krijger M."/>
            <person name="Haynes E."/>
            <person name="Elpinstone J.G."/>
            <person name="Noble R."/>
            <person name="Van Der Wolf J."/>
        </authorList>
    </citation>
    <scope>NUCLEOTIDE SEQUENCE [LARGE SCALE GENOMIC DNA]</scope>
    <source>
        <strain evidence="2 4">K6002</strain>
        <strain evidence="1 3">K7002</strain>
    </source>
</reference>
<evidence type="ECO:0000313" key="3">
    <source>
        <dbReference type="Proteomes" id="UP000563268"/>
    </source>
</evidence>
<protein>
    <submittedName>
        <fullName evidence="1">DUF2971 domain-containing protein</fullName>
    </submittedName>
</protein>
<gene>
    <name evidence="1" type="ORF">HX788_21725</name>
    <name evidence="2" type="ORF">HX795_01690</name>
</gene>
<evidence type="ECO:0000313" key="1">
    <source>
        <dbReference type="EMBL" id="NWE09730.1"/>
    </source>
</evidence>
<comment type="caution">
    <text evidence="1">The sequence shown here is derived from an EMBL/GenBank/DDBJ whole genome shotgun (WGS) entry which is preliminary data.</text>
</comment>
<dbReference type="AlphaFoldDB" id="A0A7Y8E7Z5"/>
<proteinExistence type="predicted"/>
<name>A0A7Y8E7Z5_9PSED</name>
<dbReference type="RefSeq" id="WP_176991825.1">
    <property type="nucleotide sequence ID" value="NZ_JACARL010000015.1"/>
</dbReference>
<dbReference type="Proteomes" id="UP000590218">
    <property type="component" value="Unassembled WGS sequence"/>
</dbReference>
<dbReference type="EMBL" id="JACARL010000015">
    <property type="protein sequence ID" value="NWE80804.1"/>
    <property type="molecule type" value="Genomic_DNA"/>
</dbReference>
<evidence type="ECO:0000313" key="2">
    <source>
        <dbReference type="EMBL" id="NWE80804.1"/>
    </source>
</evidence>
<organism evidence="1 3">
    <name type="scientific">Pseudomonas edaphica</name>
    <dbReference type="NCBI Taxonomy" id="2006980"/>
    <lineage>
        <taxon>Bacteria</taxon>
        <taxon>Pseudomonadati</taxon>
        <taxon>Pseudomonadota</taxon>
        <taxon>Gammaproteobacteria</taxon>
        <taxon>Pseudomonadales</taxon>
        <taxon>Pseudomonadaceae</taxon>
        <taxon>Pseudomonas</taxon>
    </lineage>
</organism>
<dbReference type="Pfam" id="PF11185">
    <property type="entry name" value="DUF2971"/>
    <property type="match status" value="1"/>
</dbReference>